<evidence type="ECO:0000313" key="2">
    <source>
        <dbReference type="Proteomes" id="UP001329430"/>
    </source>
</evidence>
<sequence length="120" mass="13655">MKVSYATQVFSHQMSRISKSGIIQSNEYSLDPAASDTAELLLFMDTPFDSLNGHNVKCESSKPLKGGVREDTGHQQYWSETIKILKTFKFMDPRRKVFVQIPSPKNLIHTLKGMIYLCKV</sequence>
<proteinExistence type="predicted"/>
<comment type="caution">
    <text evidence="1">The sequence shown here is derived from an EMBL/GenBank/DDBJ whole genome shotgun (WGS) entry which is preliminary data.</text>
</comment>
<evidence type="ECO:0000313" key="1">
    <source>
        <dbReference type="EMBL" id="KAK5647951.1"/>
    </source>
</evidence>
<accession>A0AAN7VMN0</accession>
<dbReference type="Proteomes" id="UP001329430">
    <property type="component" value="Chromosome 2"/>
</dbReference>
<name>A0AAN7VMN0_9COLE</name>
<reference evidence="1 2" key="1">
    <citation type="journal article" date="2024" name="Insects">
        <title>An Improved Chromosome-Level Genome Assembly of the Firefly Pyrocoelia pectoralis.</title>
        <authorList>
            <person name="Fu X."/>
            <person name="Meyer-Rochow V.B."/>
            <person name="Ballantyne L."/>
            <person name="Zhu X."/>
        </authorList>
    </citation>
    <scope>NUCLEOTIDE SEQUENCE [LARGE SCALE GENOMIC DNA]</scope>
    <source>
        <strain evidence="1">XCY_ONT2</strain>
    </source>
</reference>
<dbReference type="AlphaFoldDB" id="A0AAN7VMN0"/>
<organism evidence="1 2">
    <name type="scientific">Pyrocoelia pectoralis</name>
    <dbReference type="NCBI Taxonomy" id="417401"/>
    <lineage>
        <taxon>Eukaryota</taxon>
        <taxon>Metazoa</taxon>
        <taxon>Ecdysozoa</taxon>
        <taxon>Arthropoda</taxon>
        <taxon>Hexapoda</taxon>
        <taxon>Insecta</taxon>
        <taxon>Pterygota</taxon>
        <taxon>Neoptera</taxon>
        <taxon>Endopterygota</taxon>
        <taxon>Coleoptera</taxon>
        <taxon>Polyphaga</taxon>
        <taxon>Elateriformia</taxon>
        <taxon>Elateroidea</taxon>
        <taxon>Lampyridae</taxon>
        <taxon>Lampyrinae</taxon>
        <taxon>Pyrocoelia</taxon>
    </lineage>
</organism>
<gene>
    <name evidence="1" type="ORF">RI129_002843</name>
</gene>
<dbReference type="EMBL" id="JAVRBK010000002">
    <property type="protein sequence ID" value="KAK5647951.1"/>
    <property type="molecule type" value="Genomic_DNA"/>
</dbReference>
<keyword evidence="2" id="KW-1185">Reference proteome</keyword>
<protein>
    <submittedName>
        <fullName evidence="1">Uncharacterized protein</fullName>
    </submittedName>
</protein>